<gene>
    <name evidence="2" type="ORF">TASK_LOCUS8484</name>
</gene>
<evidence type="ECO:0000313" key="2">
    <source>
        <dbReference type="EMBL" id="VDK40407.1"/>
    </source>
</evidence>
<feature type="compositionally biased region" description="Polar residues" evidence="1">
    <location>
        <begin position="201"/>
        <end position="212"/>
    </location>
</feature>
<dbReference type="Proteomes" id="UP000282613">
    <property type="component" value="Unassembled WGS sequence"/>
</dbReference>
<keyword evidence="3" id="KW-1185">Reference proteome</keyword>
<dbReference type="AlphaFoldDB" id="A0A0R3WCP1"/>
<reference evidence="2 3" key="2">
    <citation type="submission" date="2018-11" db="EMBL/GenBank/DDBJ databases">
        <authorList>
            <consortium name="Pathogen Informatics"/>
        </authorList>
    </citation>
    <scope>NUCLEOTIDE SEQUENCE [LARGE SCALE GENOMIC DNA]</scope>
</reference>
<protein>
    <submittedName>
        <fullName evidence="4">Kazal-like domain-containing protein</fullName>
    </submittedName>
</protein>
<evidence type="ECO:0000313" key="4">
    <source>
        <dbReference type="WBParaSite" id="TASK_0000848301-mRNA-1"/>
    </source>
</evidence>
<feature type="region of interest" description="Disordered" evidence="1">
    <location>
        <begin position="312"/>
        <end position="345"/>
    </location>
</feature>
<evidence type="ECO:0000313" key="3">
    <source>
        <dbReference type="Proteomes" id="UP000282613"/>
    </source>
</evidence>
<accession>A0A0R3WCP1</accession>
<sequence length="345" mass="38482">MAYLCKLNTPLRKTEHLNADGNCVRAKRSIVEIGDLNTLNNCITSCPMIAEHCTYKQQHQHRGCTVNPDECRSLRDVRSAMAHSRKVRETAANSQLNTSMTRSKICSQVCQSPVDSSKSLFPLPAQRYQPNISSPFPATYRLIFAMPVGCFPSFRRKIKKFNKGKAPLSKKEESRNDVSHKNLKPTEENNHAEEKAETSIKVEQQSGLAQQRQEGENKAQKTIKKTFEQVAEVHHSAECAANELVTSSEPTEHIKEIDESHTCETASPGAIMMEHEDARETVTTSEIETFCEASPKTELVKGHMGVRGLAIPQEAEPPYDAPPAEVTVKHEEELQSDSAPPTEEM</sequence>
<organism evidence="4">
    <name type="scientific">Taenia asiatica</name>
    <name type="common">Asian tapeworm</name>
    <dbReference type="NCBI Taxonomy" id="60517"/>
    <lineage>
        <taxon>Eukaryota</taxon>
        <taxon>Metazoa</taxon>
        <taxon>Spiralia</taxon>
        <taxon>Lophotrochozoa</taxon>
        <taxon>Platyhelminthes</taxon>
        <taxon>Cestoda</taxon>
        <taxon>Eucestoda</taxon>
        <taxon>Cyclophyllidea</taxon>
        <taxon>Taeniidae</taxon>
        <taxon>Taenia</taxon>
    </lineage>
</organism>
<dbReference type="WBParaSite" id="TASK_0000848301-mRNA-1">
    <property type="protein sequence ID" value="TASK_0000848301-mRNA-1"/>
    <property type="gene ID" value="TASK_0000848301"/>
</dbReference>
<dbReference type="OrthoDB" id="10550720at2759"/>
<evidence type="ECO:0000256" key="1">
    <source>
        <dbReference type="SAM" id="MobiDB-lite"/>
    </source>
</evidence>
<reference evidence="4" key="1">
    <citation type="submission" date="2017-02" db="UniProtKB">
        <authorList>
            <consortium name="WormBaseParasite"/>
        </authorList>
    </citation>
    <scope>IDENTIFICATION</scope>
</reference>
<feature type="compositionally biased region" description="Low complexity" evidence="1">
    <location>
        <begin position="312"/>
        <end position="325"/>
    </location>
</feature>
<feature type="region of interest" description="Disordered" evidence="1">
    <location>
        <begin position="162"/>
        <end position="221"/>
    </location>
</feature>
<dbReference type="EMBL" id="UYRS01018813">
    <property type="protein sequence ID" value="VDK40407.1"/>
    <property type="molecule type" value="Genomic_DNA"/>
</dbReference>
<feature type="compositionally biased region" description="Basic and acidic residues" evidence="1">
    <location>
        <begin position="169"/>
        <end position="200"/>
    </location>
</feature>
<name>A0A0R3WCP1_TAEAS</name>
<proteinExistence type="predicted"/>